<comment type="subcellular location">
    <subcellularLocation>
        <location evidence="1">Cell membrane</location>
    </subcellularLocation>
</comment>
<dbReference type="Pfam" id="PF06977">
    <property type="entry name" value="SdiA-regulated"/>
    <property type="match status" value="1"/>
</dbReference>
<evidence type="ECO:0000313" key="4">
    <source>
        <dbReference type="EMBL" id="MXO62830.1"/>
    </source>
</evidence>
<dbReference type="GO" id="GO:0005886">
    <property type="term" value="C:plasma membrane"/>
    <property type="evidence" value="ECO:0007669"/>
    <property type="project" value="UniProtKB-SubCell"/>
</dbReference>
<organism evidence="4 5">
    <name type="scientific">Qipengyuania oceanensis</name>
    <dbReference type="NCBI Taxonomy" id="1463597"/>
    <lineage>
        <taxon>Bacteria</taxon>
        <taxon>Pseudomonadati</taxon>
        <taxon>Pseudomonadota</taxon>
        <taxon>Alphaproteobacteria</taxon>
        <taxon>Sphingomonadales</taxon>
        <taxon>Erythrobacteraceae</taxon>
        <taxon>Qipengyuania</taxon>
    </lineage>
</organism>
<evidence type="ECO:0008006" key="6">
    <source>
        <dbReference type="Google" id="ProtNLM"/>
    </source>
</evidence>
<dbReference type="OrthoDB" id="8478766at2"/>
<evidence type="ECO:0000313" key="5">
    <source>
        <dbReference type="Proteomes" id="UP000445582"/>
    </source>
</evidence>
<evidence type="ECO:0000256" key="3">
    <source>
        <dbReference type="ARBA" id="ARBA00023136"/>
    </source>
</evidence>
<dbReference type="InterPro" id="IPR015943">
    <property type="entry name" value="WD40/YVTN_repeat-like_dom_sf"/>
</dbReference>
<comment type="caution">
    <text evidence="4">The sequence shown here is derived from an EMBL/GenBank/DDBJ whole genome shotgun (WGS) entry which is preliminary data.</text>
</comment>
<reference evidence="4 5" key="1">
    <citation type="submission" date="2019-12" db="EMBL/GenBank/DDBJ databases">
        <title>Genomic-based taxomic classification of the family Erythrobacteraceae.</title>
        <authorList>
            <person name="Xu L."/>
        </authorList>
    </citation>
    <scope>NUCLEOTIDE SEQUENCE [LARGE SCALE GENOMIC DNA]</scope>
    <source>
        <strain evidence="4 5">MCCC 1A09965</strain>
    </source>
</reference>
<dbReference type="AlphaFoldDB" id="A0A844YE75"/>
<name>A0A844YE75_9SPHN</name>
<sequence>MRRLSTFGLVLALAGCQADDPEGAENFALPTNLREVSGLAVAGPDRVFAHDDEFAIVHEFDTKTGRIVRSFALGKPTIEGDFEGIATDRTGRIYLVTSDGLIYAFDPGEHRQRVAYSAHDSGIGPRCELEGLSRAPDDDHLLLLCKRLRVGEETPRLEIYRWKLGTEHADLTPWLAIPLARFLDSDQRARFAPSGLEWDEARRKLFVVSGRSHLLVEIDETGEVVSIRSLDPRRHRQAEGIAILPGCKLALADEGSDTAKARLAIYPCP</sequence>
<dbReference type="Gene3D" id="2.130.10.10">
    <property type="entry name" value="YVTN repeat-like/Quinoprotein amine dehydrogenase"/>
    <property type="match status" value="1"/>
</dbReference>
<proteinExistence type="predicted"/>
<dbReference type="SUPFAM" id="SSF75011">
    <property type="entry name" value="3-carboxy-cis,cis-mucoante lactonizing enzyme"/>
    <property type="match status" value="1"/>
</dbReference>
<protein>
    <recommendedName>
        <fullName evidence="6">Phytase-like domain-containing protein</fullName>
    </recommendedName>
</protein>
<keyword evidence="3" id="KW-0472">Membrane</keyword>
<dbReference type="RefSeq" id="WP_160673430.1">
    <property type="nucleotide sequence ID" value="NZ_WTYN01000001.1"/>
</dbReference>
<dbReference type="Proteomes" id="UP000445582">
    <property type="component" value="Unassembled WGS sequence"/>
</dbReference>
<keyword evidence="5" id="KW-1185">Reference proteome</keyword>
<keyword evidence="2" id="KW-1003">Cell membrane</keyword>
<evidence type="ECO:0000256" key="2">
    <source>
        <dbReference type="ARBA" id="ARBA00022475"/>
    </source>
</evidence>
<dbReference type="InterPro" id="IPR009722">
    <property type="entry name" value="YjiK/CarP"/>
</dbReference>
<accession>A0A844YE75</accession>
<dbReference type="PROSITE" id="PS51257">
    <property type="entry name" value="PROKAR_LIPOPROTEIN"/>
    <property type="match status" value="1"/>
</dbReference>
<evidence type="ECO:0000256" key="1">
    <source>
        <dbReference type="ARBA" id="ARBA00004236"/>
    </source>
</evidence>
<dbReference type="EMBL" id="WTYN01000001">
    <property type="protein sequence ID" value="MXO62830.1"/>
    <property type="molecule type" value="Genomic_DNA"/>
</dbReference>
<gene>
    <name evidence="4" type="ORF">GRI48_07400</name>
</gene>